<dbReference type="InterPro" id="IPR022134">
    <property type="entry name" value="DUF3667"/>
</dbReference>
<dbReference type="Pfam" id="PF12412">
    <property type="entry name" value="DUF3667"/>
    <property type="match status" value="1"/>
</dbReference>
<feature type="transmembrane region" description="Helical" evidence="1">
    <location>
        <begin position="100"/>
        <end position="118"/>
    </location>
</feature>
<keyword evidence="1" id="KW-0812">Transmembrane</keyword>
<organism evidence="2 3">
    <name type="scientific">Maribacter chungangensis</name>
    <dbReference type="NCBI Taxonomy" id="1069117"/>
    <lineage>
        <taxon>Bacteria</taxon>
        <taxon>Pseudomonadati</taxon>
        <taxon>Bacteroidota</taxon>
        <taxon>Flavobacteriia</taxon>
        <taxon>Flavobacteriales</taxon>
        <taxon>Flavobacteriaceae</taxon>
        <taxon>Maribacter</taxon>
    </lineage>
</organism>
<dbReference type="RefSeq" id="WP_379936165.1">
    <property type="nucleotide sequence ID" value="NZ_JBHTHY010000022.1"/>
</dbReference>
<feature type="transmembrane region" description="Helical" evidence="1">
    <location>
        <begin position="317"/>
        <end position="332"/>
    </location>
</feature>
<sequence length="376" mass="43276">MKLSLGNKKAGRYRLKYRGVTCLNCKHPLDISDKFCPNCSQANSTKRLTLKDFFEEFFSSLFSYDTKLFKTLAAMLTRPGKITKDYLAGKRVSYTNPFRFLLSLAIIYFLLMGFSGSFEQLNRLGEDTGNGLININTSALKNIDFGEAEKDKDKIISELDSLDIDGVIYEQVRLRDSVIYSNPKREIEAADELKLFPRFFRKLEIYSTLITKDTLYTFAETKDKYDLKNTIGNKTAFTTAKGTIRSKKEPGTFINALISKLPFTTFFFLPVFTVFIWLIYIRKKHTYTDHLIFSFHNQSLLFILLIISYLINSLFKAESNGIFLLIFAIYLYKSMRNFYGQGRFKTIVKYSILNTVFVILACIGVVLLLAGSIFTY</sequence>
<name>A0ABW3B7D7_9FLAO</name>
<keyword evidence="1" id="KW-1133">Transmembrane helix</keyword>
<protein>
    <submittedName>
        <fullName evidence="2">DUF3667 domain-containing protein</fullName>
    </submittedName>
</protein>
<evidence type="ECO:0000313" key="3">
    <source>
        <dbReference type="Proteomes" id="UP001597012"/>
    </source>
</evidence>
<dbReference type="EMBL" id="JBHTHY010000022">
    <property type="protein sequence ID" value="MFD0799237.1"/>
    <property type="molecule type" value="Genomic_DNA"/>
</dbReference>
<gene>
    <name evidence="2" type="ORF">ACFQZJ_17330</name>
</gene>
<keyword evidence="1" id="KW-0472">Membrane</keyword>
<reference evidence="3" key="1">
    <citation type="journal article" date="2019" name="Int. J. Syst. Evol. Microbiol.">
        <title>The Global Catalogue of Microorganisms (GCM) 10K type strain sequencing project: providing services to taxonomists for standard genome sequencing and annotation.</title>
        <authorList>
            <consortium name="The Broad Institute Genomics Platform"/>
            <consortium name="The Broad Institute Genome Sequencing Center for Infectious Disease"/>
            <person name="Wu L."/>
            <person name="Ma J."/>
        </authorList>
    </citation>
    <scope>NUCLEOTIDE SEQUENCE [LARGE SCALE GENOMIC DNA]</scope>
    <source>
        <strain evidence="3">CCUG 61948</strain>
    </source>
</reference>
<evidence type="ECO:0000313" key="2">
    <source>
        <dbReference type="EMBL" id="MFD0799237.1"/>
    </source>
</evidence>
<feature type="transmembrane region" description="Helical" evidence="1">
    <location>
        <begin position="261"/>
        <end position="280"/>
    </location>
</feature>
<accession>A0ABW3B7D7</accession>
<comment type="caution">
    <text evidence="2">The sequence shown here is derived from an EMBL/GenBank/DDBJ whole genome shotgun (WGS) entry which is preliminary data.</text>
</comment>
<proteinExistence type="predicted"/>
<feature type="transmembrane region" description="Helical" evidence="1">
    <location>
        <begin position="292"/>
        <end position="311"/>
    </location>
</feature>
<dbReference type="Proteomes" id="UP001597012">
    <property type="component" value="Unassembled WGS sequence"/>
</dbReference>
<evidence type="ECO:0000256" key="1">
    <source>
        <dbReference type="SAM" id="Phobius"/>
    </source>
</evidence>
<keyword evidence="3" id="KW-1185">Reference proteome</keyword>
<feature type="transmembrane region" description="Helical" evidence="1">
    <location>
        <begin position="352"/>
        <end position="374"/>
    </location>
</feature>